<dbReference type="InterPro" id="IPR013783">
    <property type="entry name" value="Ig-like_fold"/>
</dbReference>
<dbReference type="EMBL" id="JAAGVY010000001">
    <property type="protein sequence ID" value="NEN21995.1"/>
    <property type="molecule type" value="Genomic_DNA"/>
</dbReference>
<organism evidence="2 3">
    <name type="scientific">Cryomorpha ignava</name>
    <dbReference type="NCBI Taxonomy" id="101383"/>
    <lineage>
        <taxon>Bacteria</taxon>
        <taxon>Pseudomonadati</taxon>
        <taxon>Bacteroidota</taxon>
        <taxon>Flavobacteriia</taxon>
        <taxon>Flavobacteriales</taxon>
        <taxon>Cryomorphaceae</taxon>
        <taxon>Cryomorpha</taxon>
    </lineage>
</organism>
<feature type="domain" description="PKD" evidence="1">
    <location>
        <begin position="1525"/>
        <end position="1592"/>
    </location>
</feature>
<dbReference type="InterPro" id="IPR035986">
    <property type="entry name" value="PKD_dom_sf"/>
</dbReference>
<comment type="caution">
    <text evidence="2">The sequence shown here is derived from an EMBL/GenBank/DDBJ whole genome shotgun (WGS) entry which is preliminary data.</text>
</comment>
<name>A0A7K3WMR9_9FLAO</name>
<dbReference type="RefSeq" id="WP_163282714.1">
    <property type="nucleotide sequence ID" value="NZ_JAAGVY010000001.1"/>
</dbReference>
<protein>
    <recommendedName>
        <fullName evidence="1">PKD domain-containing protein</fullName>
    </recommendedName>
</protein>
<dbReference type="SUPFAM" id="SSF49299">
    <property type="entry name" value="PKD domain"/>
    <property type="match status" value="2"/>
</dbReference>
<dbReference type="PROSITE" id="PS50093">
    <property type="entry name" value="PKD"/>
    <property type="match status" value="1"/>
</dbReference>
<reference evidence="2 3" key="1">
    <citation type="submission" date="2020-02" db="EMBL/GenBank/DDBJ databases">
        <title>Out from the shadows clarifying the taxonomy of the family Cryomorphaceae and related taxa by utilizing the GTDB taxonomic framework.</title>
        <authorList>
            <person name="Bowman J.P."/>
        </authorList>
    </citation>
    <scope>NUCLEOTIDE SEQUENCE [LARGE SCALE GENOMIC DNA]</scope>
    <source>
        <strain evidence="2 3">QSSC 1-22</strain>
    </source>
</reference>
<accession>A0A7K3WMR9</accession>
<evidence type="ECO:0000313" key="2">
    <source>
        <dbReference type="EMBL" id="NEN21995.1"/>
    </source>
</evidence>
<evidence type="ECO:0000313" key="3">
    <source>
        <dbReference type="Proteomes" id="UP000486602"/>
    </source>
</evidence>
<sequence>MSLSISASHISGVNISYECLGDDDYLITVNLFRDCQDLNNLPANLNVYIGSTCLNIGYQAFPQIDLIEVSQLCAAELPNSTCNGGFQPGVQMGVYQAIVELEPCIDWRIIVSEQNRDGAIVNLVDPELFSVHAEAFLNNSSNICNSSPELSLLNLPYICVGTPLFYNLGFIDADGDSLAYSLVPALSSPTPNLPVEMDYTGSYSGAEPITGMTIDPITGQIVVTPTQLGKFNAVVEVREYRNGNLIGIVHYDFLFLVNVCAIPPPEPDLTTFANVSGGGYPIDENTVSICPEDDFCFEIDFTSIDPSINVDLNSNIGLLIPGATETVTGTNPATIQFCGTLPPDFNGGSFIITAIDDACPVYGQNFYTIDFAFRQPIQAFSDTTICLGESVQISAINDTSYTWYSLSGELISAPDAISCNPCQQASVSPDTSTYYVVEGQYANSNCANRDTILIDIPLRIDATVFDETCTGNDGIIEINVLTGSGDYDVIWDDIGDGPLLRNDLVAGTYYVLIFDNANSCSRIDTFNLIQLSPPITDAGIDFEICGLSANLAAIPSYGIPSWSNISGASFINNADENTSVTVTTEGTYAFVWNEDAGVGCFESDTVEVTFYAQPSAQILNADSVCGLQVGIDAVISNGAPQWSATSGINIDDPLLQNTEIQADSYGISTLYIQVENGLCLTADTAEILFIEQPVAYAGTDVEVCGNEAEISGIDAIGNGEWSLPAGISSTQDLTDLSITITGGSYGSFDIIRTLVNQLFCSDSDTATVIFTEIPVVALGGDQNVCDSLTLVNFTLPIGDLNWELSPNLTAIASVAVPQELSGDYGIHQAILHADNGYGCIHSDTLNLNFVVQPALQAVLADTVCGLEYVFNAETIAETAYWLPPNNATISDLANPNSLVTANVQGDYIFQWVAENGGFCLDTSDVAVTFYNQPVSNAGENLMICGLSTTLDATSSAGVLLWEDQPGLTFTNPLSQNSLLAADWYGNYSISLTETNGICADSDTVEIQFISTPEILNPQWECTGTDAEFVLDFDVSLGDTANYEVQGLPGTLTNFHFTSNPLASDTPIAVILEDFGYCGGDTLTGTLFCPILTNAGLMDPDTMRLCGNELVEALPTLGSVLDGNDTLLYAFHDGSANALGTVYDWNNSPEFLFSAVLDFNETYFISAVAGNELDGEVDLNDPLLSVSAGTPVEFYALPYGEISGSFNACPYDTVFIPVDLGGAMPQEITYSVAGQIYSVFADSSDFSIAIVDSGAVNLISTNSQFCTGEVNGAVSLSYFRIPEASISGPPIFCAGDTALIEVAFDGEAPFSGNILQDGAVIQSINTTADSLNYLTTTGGNFSVLEFSDQNCSSFDTVNTFLIVNPLPVVSAGENLDVCNGDTILIGDNSIPGQQYSWQPNTFLLATNLAQVEFAAQSNSPFPQTSQVVVLAELNGCFETDSAVITVFPLPIPQIVGPTTVCSGDSIMLIGYGGASYEWSPAQYFANPFALATKFSASANTEIELTAITEAGCEAQIFAELGVLETPSAIFGVSEMSGCAPLDLELVALSENNENSYAWNLPGINNIPNNASVIPTLAEAGTYTVSLTVTSPNGCSKMEQWPQTIQVFSTSAAFKYTPEKPNITNPEVFFLNLSPNEVSSEWTIDSLVFSETRNASYTFPELIGGSYTVCLKVTDTNACTADYCEIIKLKNDFEIYVPTAFTPDGDGINDLFYPVLSNIGVTEYKFWITDPRGRVVFSTTDINGKWDGSSNGSEYFGENKIYNWHVIAKPEYNVETKYFTGHVMLLR</sequence>
<dbReference type="Proteomes" id="UP000486602">
    <property type="component" value="Unassembled WGS sequence"/>
</dbReference>
<evidence type="ECO:0000259" key="1">
    <source>
        <dbReference type="PROSITE" id="PS50093"/>
    </source>
</evidence>
<proteinExistence type="predicted"/>
<dbReference type="InterPro" id="IPR000601">
    <property type="entry name" value="PKD_dom"/>
</dbReference>
<keyword evidence="3" id="KW-1185">Reference proteome</keyword>
<dbReference type="Gene3D" id="2.60.40.10">
    <property type="entry name" value="Immunoglobulins"/>
    <property type="match status" value="2"/>
</dbReference>
<gene>
    <name evidence="2" type="ORF">G3O08_00565</name>
</gene>